<dbReference type="PROSITE" id="PS50181">
    <property type="entry name" value="FBOX"/>
    <property type="match status" value="1"/>
</dbReference>
<reference evidence="2" key="1">
    <citation type="submission" date="2021-02" db="EMBL/GenBank/DDBJ databases">
        <authorList>
            <person name="Nowell W R."/>
        </authorList>
    </citation>
    <scope>NUCLEOTIDE SEQUENCE</scope>
</reference>
<name>A0A815AY40_9BILA</name>
<dbReference type="EMBL" id="CAJNOL010001003">
    <property type="protein sequence ID" value="CAF1262383.1"/>
    <property type="molecule type" value="Genomic_DNA"/>
</dbReference>
<sequence length="575" mass="68308">MSSKSGFDSFPNELYLCIFDYLNPVDIIYSFSNLNKRINILLKNYPRFTCKHVDLTKLHPNVFKYYCLEKGINNDIYSIKLNDYQFKYLSFSSNNKLIKLNLLLENDYYIHSNEQFIFEYLQILTVQNHALTWQKPFIICQYLKQVQIHLKSHWDLVELLNGLPIVEKVDATIDYDVTSCRENGLLKKNSYSNNLIDFSYMIDSKNGLVYFVTDYSIIESLIQQFSNLLKLRLYIIGCINTKIDGYRLENNLFKYLPKLDKFDLFIQSYGGYEIKSMEKFRSFKWNFGSYTNQLTDMHFLFTLPFKFQRLDQCINEYFIYGIKTTFQIESIIEKSNNICENEKEFGMIYVKHVDLSCSITENLLNFMRKSFPSLESIRFSSSTAEYLFSKSLFCQSRYLINSIRTVIFDNSCQNQTGFIRLLPNLNKLIINQRLLNRLLEETNNDYIYKLSELHVYTFQRNYLHNIIDAFPNIYHLVLKTVLTNDEGPIRSYIDNRCHHKHRPVSVCDVLDELLKSKLVRLKKIEIGCYFERDEVNIEGILSRLISKYIPRYNQYHINAEDFKSTRCGSIQILFF</sequence>
<gene>
    <name evidence="2" type="ORF">JXQ802_LOCUS27548</name>
</gene>
<comment type="caution">
    <text evidence="2">The sequence shown here is derived from an EMBL/GenBank/DDBJ whole genome shotgun (WGS) entry which is preliminary data.</text>
</comment>
<dbReference type="AlphaFoldDB" id="A0A815AY40"/>
<protein>
    <recommendedName>
        <fullName evidence="1">F-box domain-containing protein</fullName>
    </recommendedName>
</protein>
<evidence type="ECO:0000313" key="2">
    <source>
        <dbReference type="EMBL" id="CAF1262383.1"/>
    </source>
</evidence>
<organism evidence="2 3">
    <name type="scientific">Rotaria sordida</name>
    <dbReference type="NCBI Taxonomy" id="392033"/>
    <lineage>
        <taxon>Eukaryota</taxon>
        <taxon>Metazoa</taxon>
        <taxon>Spiralia</taxon>
        <taxon>Gnathifera</taxon>
        <taxon>Rotifera</taxon>
        <taxon>Eurotatoria</taxon>
        <taxon>Bdelloidea</taxon>
        <taxon>Philodinida</taxon>
        <taxon>Philodinidae</taxon>
        <taxon>Rotaria</taxon>
    </lineage>
</organism>
<keyword evidence="3" id="KW-1185">Reference proteome</keyword>
<evidence type="ECO:0000259" key="1">
    <source>
        <dbReference type="PROSITE" id="PS50181"/>
    </source>
</evidence>
<dbReference type="Proteomes" id="UP000663870">
    <property type="component" value="Unassembled WGS sequence"/>
</dbReference>
<dbReference type="InterPro" id="IPR001810">
    <property type="entry name" value="F-box_dom"/>
</dbReference>
<accession>A0A815AY40</accession>
<feature type="domain" description="F-box" evidence="1">
    <location>
        <begin position="4"/>
        <end position="51"/>
    </location>
</feature>
<proteinExistence type="predicted"/>
<evidence type="ECO:0000313" key="3">
    <source>
        <dbReference type="Proteomes" id="UP000663870"/>
    </source>
</evidence>